<name>A0A379G5G2_9GAMM</name>
<accession>A0A379G5G2</accession>
<evidence type="ECO:0008006" key="3">
    <source>
        <dbReference type="Google" id="ProtNLM"/>
    </source>
</evidence>
<dbReference type="OrthoDB" id="72471at2"/>
<sequence length="173" mass="19824">MKNKIKFNDAMLVSVINGGKTQTRRPIKPQPKVTEDELRKLGAWQEGYTLSEQVCAAWRHGFIDDNCPYGEIGDIINFADKDGNIKGKIEITDVWLQQVQDISQEDVIAEGITTGKYGNEGNWLTGFYIPNSNHPYVTAKNAYKELWQSIYGIDSWMNNEWVWVIEFCKVESK</sequence>
<evidence type="ECO:0000313" key="2">
    <source>
        <dbReference type="Proteomes" id="UP000255129"/>
    </source>
</evidence>
<reference evidence="1 2" key="1">
    <citation type="submission" date="2018-06" db="EMBL/GenBank/DDBJ databases">
        <authorList>
            <consortium name="Pathogen Informatics"/>
            <person name="Doyle S."/>
        </authorList>
    </citation>
    <scope>NUCLEOTIDE SEQUENCE [LARGE SCALE GENOMIC DNA]</scope>
    <source>
        <strain evidence="1 2">NCTC12026</strain>
    </source>
</reference>
<dbReference type="Proteomes" id="UP000255129">
    <property type="component" value="Unassembled WGS sequence"/>
</dbReference>
<proteinExistence type="predicted"/>
<gene>
    <name evidence="1" type="ORF">NCTC12026_02670</name>
</gene>
<organism evidence="1 2">
    <name type="scientific">Providencia rustigianii</name>
    <dbReference type="NCBI Taxonomy" id="158850"/>
    <lineage>
        <taxon>Bacteria</taxon>
        <taxon>Pseudomonadati</taxon>
        <taxon>Pseudomonadota</taxon>
        <taxon>Gammaproteobacteria</taxon>
        <taxon>Enterobacterales</taxon>
        <taxon>Morganellaceae</taxon>
        <taxon>Providencia</taxon>
    </lineage>
</organism>
<dbReference type="RefSeq" id="WP_115164565.1">
    <property type="nucleotide sequence ID" value="NZ_UGUA01000002.1"/>
</dbReference>
<protein>
    <recommendedName>
        <fullName evidence="3">ASCH domain</fullName>
    </recommendedName>
</protein>
<evidence type="ECO:0000313" key="1">
    <source>
        <dbReference type="EMBL" id="SUC36250.1"/>
    </source>
</evidence>
<dbReference type="AlphaFoldDB" id="A0A379G5G2"/>
<dbReference type="EMBL" id="UGUA01000002">
    <property type="protein sequence ID" value="SUC36250.1"/>
    <property type="molecule type" value="Genomic_DNA"/>
</dbReference>